<evidence type="ECO:0000256" key="2">
    <source>
        <dbReference type="ARBA" id="ARBA00047899"/>
    </source>
</evidence>
<dbReference type="InterPro" id="IPR050839">
    <property type="entry name" value="Rho-assoc_Ser/Thr_Kinase"/>
</dbReference>
<dbReference type="PANTHER" id="PTHR22988">
    <property type="entry name" value="MYOTONIC DYSTROPHY S/T KINASE-RELATED"/>
    <property type="match status" value="1"/>
</dbReference>
<organism evidence="4 5">
    <name type="scientific">Tetraparma gracilis</name>
    <dbReference type="NCBI Taxonomy" id="2962635"/>
    <lineage>
        <taxon>Eukaryota</taxon>
        <taxon>Sar</taxon>
        <taxon>Stramenopiles</taxon>
        <taxon>Ochrophyta</taxon>
        <taxon>Bolidophyceae</taxon>
        <taxon>Parmales</taxon>
        <taxon>Triparmaceae</taxon>
        <taxon>Tetraparma</taxon>
    </lineage>
</organism>
<dbReference type="EMBL" id="BRYB01005254">
    <property type="protein sequence ID" value="GMI22243.1"/>
    <property type="molecule type" value="Genomic_DNA"/>
</dbReference>
<comment type="caution">
    <text evidence="4">The sequence shown here is derived from an EMBL/GenBank/DDBJ whole genome shotgun (WGS) entry which is preliminary data.</text>
</comment>
<name>A0ABQ6M9I2_9STRA</name>
<keyword evidence="1" id="KW-0597">Phosphoprotein</keyword>
<protein>
    <submittedName>
        <fullName evidence="4">Uncharacterized protein</fullName>
    </submittedName>
</protein>
<comment type="catalytic activity">
    <reaction evidence="2">
        <text>L-threonyl-[protein] + ATP = O-phospho-L-threonyl-[protein] + ADP + H(+)</text>
        <dbReference type="Rhea" id="RHEA:46608"/>
        <dbReference type="Rhea" id="RHEA-COMP:11060"/>
        <dbReference type="Rhea" id="RHEA-COMP:11605"/>
        <dbReference type="ChEBI" id="CHEBI:15378"/>
        <dbReference type="ChEBI" id="CHEBI:30013"/>
        <dbReference type="ChEBI" id="CHEBI:30616"/>
        <dbReference type="ChEBI" id="CHEBI:61977"/>
        <dbReference type="ChEBI" id="CHEBI:456216"/>
        <dbReference type="EC" id="2.7.11.1"/>
    </reaction>
</comment>
<keyword evidence="5" id="KW-1185">Reference proteome</keyword>
<dbReference type="SUPFAM" id="SSF56112">
    <property type="entry name" value="Protein kinase-like (PK-like)"/>
    <property type="match status" value="1"/>
</dbReference>
<gene>
    <name evidence="4" type="ORF">TeGR_g6338</name>
</gene>
<dbReference type="Gene3D" id="1.10.510.10">
    <property type="entry name" value="Transferase(Phosphotransferase) domain 1"/>
    <property type="match status" value="1"/>
</dbReference>
<reference evidence="4 5" key="1">
    <citation type="journal article" date="2023" name="Commun. Biol.">
        <title>Genome analysis of Parmales, the sister group of diatoms, reveals the evolutionary specialization of diatoms from phago-mixotrophs to photoautotrophs.</title>
        <authorList>
            <person name="Ban H."/>
            <person name="Sato S."/>
            <person name="Yoshikawa S."/>
            <person name="Yamada K."/>
            <person name="Nakamura Y."/>
            <person name="Ichinomiya M."/>
            <person name="Sato N."/>
            <person name="Blanc-Mathieu R."/>
            <person name="Endo H."/>
            <person name="Kuwata A."/>
            <person name="Ogata H."/>
        </authorList>
    </citation>
    <scope>NUCLEOTIDE SEQUENCE [LARGE SCALE GENOMIC DNA]</scope>
</reference>
<dbReference type="InterPro" id="IPR011009">
    <property type="entry name" value="Kinase-like_dom_sf"/>
</dbReference>
<evidence type="ECO:0000256" key="1">
    <source>
        <dbReference type="ARBA" id="ARBA00022553"/>
    </source>
</evidence>
<evidence type="ECO:0000313" key="4">
    <source>
        <dbReference type="EMBL" id="GMI22243.1"/>
    </source>
</evidence>
<evidence type="ECO:0000256" key="3">
    <source>
        <dbReference type="ARBA" id="ARBA00048679"/>
    </source>
</evidence>
<comment type="catalytic activity">
    <reaction evidence="3">
        <text>L-seryl-[protein] + ATP = O-phospho-L-seryl-[protein] + ADP + H(+)</text>
        <dbReference type="Rhea" id="RHEA:17989"/>
        <dbReference type="Rhea" id="RHEA-COMP:9863"/>
        <dbReference type="Rhea" id="RHEA-COMP:11604"/>
        <dbReference type="ChEBI" id="CHEBI:15378"/>
        <dbReference type="ChEBI" id="CHEBI:29999"/>
        <dbReference type="ChEBI" id="CHEBI:30616"/>
        <dbReference type="ChEBI" id="CHEBI:83421"/>
        <dbReference type="ChEBI" id="CHEBI:456216"/>
        <dbReference type="EC" id="2.7.11.1"/>
    </reaction>
</comment>
<dbReference type="PANTHER" id="PTHR22988:SF76">
    <property type="entry name" value="CHROMOSOME UNDETERMINED SCAFFOLD_135, WHOLE GENOME SHOTGUN SEQUENCE"/>
    <property type="match status" value="1"/>
</dbReference>
<dbReference type="Proteomes" id="UP001165060">
    <property type="component" value="Unassembled WGS sequence"/>
</dbReference>
<feature type="non-terminal residue" evidence="4">
    <location>
        <position position="1"/>
    </location>
</feature>
<proteinExistence type="predicted"/>
<sequence>YECLVGYTPFYADDPVQTCKKILRWQQFLVVPEETKATLSPECMDFMRCLLSGTDTRIGSSQQVGGFEQVVSHPWFKNFDFDTHSGPGPLIPAGCENMDELLEYLKKIEKSDARFSHLVDECTKNFDKFPDAGERLTDDAGEATTRVEKNALGDPFVGYSYKRQRKPRQPISGELFMQQQAQQQAGKMG</sequence>
<accession>A0ABQ6M9I2</accession>
<evidence type="ECO:0000313" key="5">
    <source>
        <dbReference type="Proteomes" id="UP001165060"/>
    </source>
</evidence>